<organism evidence="2 3">
    <name type="scientific">Senna tora</name>
    <dbReference type="NCBI Taxonomy" id="362788"/>
    <lineage>
        <taxon>Eukaryota</taxon>
        <taxon>Viridiplantae</taxon>
        <taxon>Streptophyta</taxon>
        <taxon>Embryophyta</taxon>
        <taxon>Tracheophyta</taxon>
        <taxon>Spermatophyta</taxon>
        <taxon>Magnoliopsida</taxon>
        <taxon>eudicotyledons</taxon>
        <taxon>Gunneridae</taxon>
        <taxon>Pentapetalae</taxon>
        <taxon>rosids</taxon>
        <taxon>fabids</taxon>
        <taxon>Fabales</taxon>
        <taxon>Fabaceae</taxon>
        <taxon>Caesalpinioideae</taxon>
        <taxon>Cassia clade</taxon>
        <taxon>Senna</taxon>
    </lineage>
</organism>
<dbReference type="SUPFAM" id="SSF53098">
    <property type="entry name" value="Ribonuclease H-like"/>
    <property type="match status" value="1"/>
</dbReference>
<comment type="caution">
    <text evidence="2">The sequence shown here is derived from an EMBL/GenBank/DDBJ whole genome shotgun (WGS) entry which is preliminary data.</text>
</comment>
<dbReference type="OrthoDB" id="1432915at2759"/>
<name>A0A834X007_9FABA</name>
<dbReference type="PANTHER" id="PTHR46481:SF8">
    <property type="entry name" value="ZINC FINGER BED DOMAIN-CONTAINING PROTEIN RICESLEEPER 1-LIKE"/>
    <property type="match status" value="1"/>
</dbReference>
<dbReference type="AlphaFoldDB" id="A0A834X007"/>
<feature type="region of interest" description="Disordered" evidence="1">
    <location>
        <begin position="1"/>
        <end position="21"/>
    </location>
</feature>
<evidence type="ECO:0000313" key="3">
    <source>
        <dbReference type="Proteomes" id="UP000634136"/>
    </source>
</evidence>
<sequence length="322" mass="36800">MMNPNNEQLQDQGQTTQTQASHPTLAFPSEAATTAALASASAPATNSTLVGSKRKPHIHKLFGIISINFPWMKIILRQELSIGHGFRKYSNRLEPRFTVPSRVTVARDCYKLFVEEGKTIGKTIEKCLLGWGIENVFFITVDNASSNDMAVAYLKKSLRNWNGLVCDGDFLHVRCCAHILNLVVNDWLRDLHYFIGTIRNSVRYVRSSPAKLARFKGFVEKEKIETKSLVSLDIATRWNSMYLMLEHAMKFEKVFERMEDDDDEFTSHFREEPNRAGLPCHSDWRNASVFVQFLRVFYSITVRFSGSLYVTSNACFRDIAHV</sequence>
<reference evidence="2" key="1">
    <citation type="submission" date="2020-09" db="EMBL/GenBank/DDBJ databases">
        <title>Genome-Enabled Discovery of Anthraquinone Biosynthesis in Senna tora.</title>
        <authorList>
            <person name="Kang S.-H."/>
            <person name="Pandey R.P."/>
            <person name="Lee C.-M."/>
            <person name="Sim J.-S."/>
            <person name="Jeong J.-T."/>
            <person name="Choi B.-S."/>
            <person name="Jung M."/>
            <person name="Ginzburg D."/>
            <person name="Zhao K."/>
            <person name="Won S.Y."/>
            <person name="Oh T.-J."/>
            <person name="Yu Y."/>
            <person name="Kim N.-H."/>
            <person name="Lee O.R."/>
            <person name="Lee T.-H."/>
            <person name="Bashyal P."/>
            <person name="Kim T.-S."/>
            <person name="Lee W.-H."/>
            <person name="Kawkins C."/>
            <person name="Kim C.-K."/>
            <person name="Kim J.S."/>
            <person name="Ahn B.O."/>
            <person name="Rhee S.Y."/>
            <person name="Sohng J.K."/>
        </authorList>
    </citation>
    <scope>NUCLEOTIDE SEQUENCE</scope>
    <source>
        <tissue evidence="2">Leaf</tissue>
    </source>
</reference>
<dbReference type="GO" id="GO:0005634">
    <property type="term" value="C:nucleus"/>
    <property type="evidence" value="ECO:0007669"/>
    <property type="project" value="UniProtKB-SubCell"/>
</dbReference>
<dbReference type="Proteomes" id="UP000634136">
    <property type="component" value="Unassembled WGS sequence"/>
</dbReference>
<accession>A0A834X007</accession>
<keyword evidence="3" id="KW-1185">Reference proteome</keyword>
<dbReference type="InterPro" id="IPR012337">
    <property type="entry name" value="RNaseH-like_sf"/>
</dbReference>
<protein>
    <submittedName>
        <fullName evidence="2">Zinc finger BED domain-containing protein RICESLEEPER 2-like</fullName>
    </submittedName>
</protein>
<gene>
    <name evidence="2" type="ORF">G2W53_010114</name>
</gene>
<dbReference type="InterPro" id="IPR052035">
    <property type="entry name" value="ZnF_BED_domain_contain"/>
</dbReference>
<feature type="compositionally biased region" description="Low complexity" evidence="1">
    <location>
        <begin position="8"/>
        <end position="19"/>
    </location>
</feature>
<dbReference type="EMBL" id="JAAIUW010000004">
    <property type="protein sequence ID" value="KAF7835255.1"/>
    <property type="molecule type" value="Genomic_DNA"/>
</dbReference>
<evidence type="ECO:0000256" key="1">
    <source>
        <dbReference type="SAM" id="MobiDB-lite"/>
    </source>
</evidence>
<proteinExistence type="predicted"/>
<evidence type="ECO:0000313" key="2">
    <source>
        <dbReference type="EMBL" id="KAF7835255.1"/>
    </source>
</evidence>
<dbReference type="GO" id="GO:0008270">
    <property type="term" value="F:zinc ion binding"/>
    <property type="evidence" value="ECO:0007669"/>
    <property type="project" value="UniProtKB-KW"/>
</dbReference>
<dbReference type="PANTHER" id="PTHR46481">
    <property type="entry name" value="ZINC FINGER BED DOMAIN-CONTAINING PROTEIN 4"/>
    <property type="match status" value="1"/>
</dbReference>